<dbReference type="Proteomes" id="UP000298860">
    <property type="component" value="Unassembled WGS sequence"/>
</dbReference>
<name>A0A4D4IZ39_9PSEU</name>
<evidence type="ECO:0000313" key="2">
    <source>
        <dbReference type="Proteomes" id="UP000298860"/>
    </source>
</evidence>
<dbReference type="InterPro" id="IPR036410">
    <property type="entry name" value="HSP_DnaJ_Cys-rich_dom_sf"/>
</dbReference>
<accession>A0A4D4IZ39</accession>
<sequence>MIPVTATLSVVIVPESFRFSEVNPLTGVAYAQSRFRDLPGYAADVVEDRLDLCAGEWDVLVDDGEVYDFVGPDESFTVSPHRLPVRKPCQQCSGTGHRPWTCTPCGGCWGQGSYLVVSESDLLVTRRAVVDTVAVVA</sequence>
<gene>
    <name evidence="1" type="ORF">GTS_11540</name>
</gene>
<organism evidence="1 2">
    <name type="scientific">Gandjariella thermophila</name>
    <dbReference type="NCBI Taxonomy" id="1931992"/>
    <lineage>
        <taxon>Bacteria</taxon>
        <taxon>Bacillati</taxon>
        <taxon>Actinomycetota</taxon>
        <taxon>Actinomycetes</taxon>
        <taxon>Pseudonocardiales</taxon>
        <taxon>Pseudonocardiaceae</taxon>
        <taxon>Gandjariella</taxon>
    </lineage>
</organism>
<dbReference type="SUPFAM" id="SSF57938">
    <property type="entry name" value="DnaJ/Hsp40 cysteine-rich domain"/>
    <property type="match status" value="1"/>
</dbReference>
<dbReference type="EMBL" id="BJFL01000003">
    <property type="protein sequence ID" value="GDY29521.1"/>
    <property type="molecule type" value="Genomic_DNA"/>
</dbReference>
<proteinExistence type="predicted"/>
<protein>
    <submittedName>
        <fullName evidence="1">Uncharacterized protein</fullName>
    </submittedName>
</protein>
<comment type="caution">
    <text evidence="1">The sequence shown here is derived from an EMBL/GenBank/DDBJ whole genome shotgun (WGS) entry which is preliminary data.</text>
</comment>
<reference evidence="2" key="1">
    <citation type="submission" date="2019-04" db="EMBL/GenBank/DDBJ databases">
        <title>Draft genome sequence of Pseudonocardiaceae bacterium SL3-2-4.</title>
        <authorList>
            <person name="Ningsih F."/>
            <person name="Yokota A."/>
            <person name="Sakai Y."/>
            <person name="Nanatani K."/>
            <person name="Yabe S."/>
            <person name="Oetari A."/>
            <person name="Sjamsuridzal W."/>
        </authorList>
    </citation>
    <scope>NUCLEOTIDE SEQUENCE [LARGE SCALE GENOMIC DNA]</scope>
    <source>
        <strain evidence="2">SL3-2-4</strain>
    </source>
</reference>
<keyword evidence="2" id="KW-1185">Reference proteome</keyword>
<dbReference type="AlphaFoldDB" id="A0A4D4IZ39"/>
<evidence type="ECO:0000313" key="1">
    <source>
        <dbReference type="EMBL" id="GDY29521.1"/>
    </source>
</evidence>